<dbReference type="Gene3D" id="2.60.40.10">
    <property type="entry name" value="Immunoglobulins"/>
    <property type="match status" value="4"/>
</dbReference>
<evidence type="ECO:0000256" key="2">
    <source>
        <dbReference type="ARBA" id="ARBA00023157"/>
    </source>
</evidence>
<dbReference type="PROSITE" id="PS50835">
    <property type="entry name" value="IG_LIKE"/>
    <property type="match status" value="3"/>
</dbReference>
<dbReference type="EMBL" id="CAJPIN010000564">
    <property type="protein sequence ID" value="CAG2053659.1"/>
    <property type="molecule type" value="Genomic_DNA"/>
</dbReference>
<proteinExistence type="predicted"/>
<dbReference type="InterPro" id="IPR013098">
    <property type="entry name" value="Ig_I-set"/>
</dbReference>
<sequence length="349" mass="38808">MYEMCPLVLKLILFVGGKYAVLMSGDLYIYNAGPSDGYKSYACRTVHRLTGEVHSSTYPGRIIITEPKGSVQPRITVEKHVTKQVKAGDDITLPCVAQGFPVPTYRWFREDRDQLLAVNVGERVSVLAAGLLRVAKVRLEDKGKYLCWVNNSAGEETVQEWAAAPLHPTAMPMRYNSFHLILYSTILPQTPLSAHVQPQNQVVDVGKEAVFQCIPGGHPVAKVAWYRNGKPVVRDARFEVLSSPEKLMVRSLQKEDHGMYQCFVSNEWDMAQATAELQLGDASPELLYWFTEQTIQPGPAVSLKCVATGNPPPQFIWTLDGFPVPDNPRWNSAADESTSTSVSQRNSNN</sequence>
<keyword evidence="1" id="KW-0732">Signal</keyword>
<dbReference type="InterPro" id="IPR003598">
    <property type="entry name" value="Ig_sub2"/>
</dbReference>
<name>A0ABN7NFM5_TIMPD</name>
<dbReference type="InterPro" id="IPR050958">
    <property type="entry name" value="Cell_Adh-Cytoskel_Orgn"/>
</dbReference>
<dbReference type="PIRSF" id="PIRSF000615">
    <property type="entry name" value="TyrPK_CSF1-R"/>
    <property type="match status" value="1"/>
</dbReference>
<evidence type="ECO:0000313" key="6">
    <source>
        <dbReference type="EMBL" id="CAG2053659.1"/>
    </source>
</evidence>
<dbReference type="SUPFAM" id="SSF48726">
    <property type="entry name" value="Immunoglobulin"/>
    <property type="match status" value="3"/>
</dbReference>
<feature type="region of interest" description="Disordered" evidence="4">
    <location>
        <begin position="327"/>
        <end position="349"/>
    </location>
</feature>
<dbReference type="SMART" id="SM00408">
    <property type="entry name" value="IGc2"/>
    <property type="match status" value="2"/>
</dbReference>
<evidence type="ECO:0000259" key="5">
    <source>
        <dbReference type="PROSITE" id="PS50835"/>
    </source>
</evidence>
<organism evidence="6 7">
    <name type="scientific">Timema podura</name>
    <name type="common">Walking stick</name>
    <dbReference type="NCBI Taxonomy" id="61482"/>
    <lineage>
        <taxon>Eukaryota</taxon>
        <taxon>Metazoa</taxon>
        <taxon>Ecdysozoa</taxon>
        <taxon>Arthropoda</taxon>
        <taxon>Hexapoda</taxon>
        <taxon>Insecta</taxon>
        <taxon>Pterygota</taxon>
        <taxon>Neoptera</taxon>
        <taxon>Polyneoptera</taxon>
        <taxon>Phasmatodea</taxon>
        <taxon>Timematodea</taxon>
        <taxon>Timematoidea</taxon>
        <taxon>Timematidae</taxon>
        <taxon>Timema</taxon>
    </lineage>
</organism>
<comment type="caution">
    <text evidence="6">The sequence shown here is derived from an EMBL/GenBank/DDBJ whole genome shotgun (WGS) entry which is preliminary data.</text>
</comment>
<accession>A0ABN7NFM5</accession>
<keyword evidence="3" id="KW-0393">Immunoglobulin domain</keyword>
<protein>
    <recommendedName>
        <fullName evidence="5">Ig-like domain-containing protein</fullName>
    </recommendedName>
</protein>
<dbReference type="InterPro" id="IPR036179">
    <property type="entry name" value="Ig-like_dom_sf"/>
</dbReference>
<keyword evidence="7" id="KW-1185">Reference proteome</keyword>
<evidence type="ECO:0000256" key="1">
    <source>
        <dbReference type="ARBA" id="ARBA00022729"/>
    </source>
</evidence>
<dbReference type="SMART" id="SM00409">
    <property type="entry name" value="IG"/>
    <property type="match status" value="2"/>
</dbReference>
<dbReference type="PANTHER" id="PTHR45080:SF8">
    <property type="entry name" value="IG-LIKE DOMAIN-CONTAINING PROTEIN"/>
    <property type="match status" value="1"/>
</dbReference>
<dbReference type="InterPro" id="IPR007110">
    <property type="entry name" value="Ig-like_dom"/>
</dbReference>
<keyword evidence="2" id="KW-1015">Disulfide bond</keyword>
<gene>
    <name evidence="6" type="ORF">TPAB3V08_LOCUS710</name>
</gene>
<dbReference type="Proteomes" id="UP001153148">
    <property type="component" value="Unassembled WGS sequence"/>
</dbReference>
<feature type="domain" description="Ig-like" evidence="5">
    <location>
        <begin position="188"/>
        <end position="278"/>
    </location>
</feature>
<evidence type="ECO:0000256" key="4">
    <source>
        <dbReference type="SAM" id="MobiDB-lite"/>
    </source>
</evidence>
<evidence type="ECO:0000256" key="3">
    <source>
        <dbReference type="ARBA" id="ARBA00023319"/>
    </source>
</evidence>
<dbReference type="Pfam" id="PF13927">
    <property type="entry name" value="Ig_3"/>
    <property type="match status" value="1"/>
</dbReference>
<evidence type="ECO:0000313" key="7">
    <source>
        <dbReference type="Proteomes" id="UP001153148"/>
    </source>
</evidence>
<feature type="compositionally biased region" description="Polar residues" evidence="4">
    <location>
        <begin position="334"/>
        <end position="349"/>
    </location>
</feature>
<reference evidence="6" key="1">
    <citation type="submission" date="2021-03" db="EMBL/GenBank/DDBJ databases">
        <authorList>
            <person name="Tran Van P."/>
        </authorList>
    </citation>
    <scope>NUCLEOTIDE SEQUENCE</scope>
</reference>
<dbReference type="InterPro" id="IPR003599">
    <property type="entry name" value="Ig_sub"/>
</dbReference>
<feature type="domain" description="Ig-like" evidence="5">
    <location>
        <begin position="284"/>
        <end position="349"/>
    </location>
</feature>
<dbReference type="Pfam" id="PF07679">
    <property type="entry name" value="I-set"/>
    <property type="match status" value="1"/>
</dbReference>
<dbReference type="PANTHER" id="PTHR45080">
    <property type="entry name" value="CONTACTIN 5"/>
    <property type="match status" value="1"/>
</dbReference>
<dbReference type="InterPro" id="IPR013783">
    <property type="entry name" value="Ig-like_fold"/>
</dbReference>
<feature type="domain" description="Ig-like" evidence="5">
    <location>
        <begin position="73"/>
        <end position="159"/>
    </location>
</feature>